<dbReference type="RefSeq" id="WP_117157873.1">
    <property type="nucleotide sequence ID" value="NZ_QVID01000001.1"/>
</dbReference>
<dbReference type="PANTHER" id="PTHR36439">
    <property type="entry name" value="BLL4334 PROTEIN"/>
    <property type="match status" value="1"/>
</dbReference>
<proteinExistence type="predicted"/>
<keyword evidence="2" id="KW-1185">Reference proteome</keyword>
<dbReference type="PANTHER" id="PTHR36439:SF1">
    <property type="entry name" value="DUF1697 DOMAIN-CONTAINING PROTEIN"/>
    <property type="match status" value="1"/>
</dbReference>
<comment type="caution">
    <text evidence="1">The sequence shown here is derived from an EMBL/GenBank/DDBJ whole genome shotgun (WGS) entry which is preliminary data.</text>
</comment>
<reference evidence="1 2" key="1">
    <citation type="journal article" date="2007" name="Int. J. Syst. Evol. Microbiol.">
        <title>Marixanthomonas ophiurae gen. nov., sp. nov., a marine bacterium of the family Flavobacteriaceae isolated from a deep-sea brittle star.</title>
        <authorList>
            <person name="Romanenko L.A."/>
            <person name="Uchino M."/>
            <person name="Frolova G.M."/>
            <person name="Mikhailov V.V."/>
        </authorList>
    </citation>
    <scope>NUCLEOTIDE SEQUENCE [LARGE SCALE GENOMIC DNA]</scope>
    <source>
        <strain evidence="1 2">KMM 3046</strain>
    </source>
</reference>
<evidence type="ECO:0000313" key="1">
    <source>
        <dbReference type="EMBL" id="RFN58849.1"/>
    </source>
</evidence>
<dbReference type="Gene3D" id="3.30.70.1280">
    <property type="entry name" value="SP0830-like domains"/>
    <property type="match status" value="1"/>
</dbReference>
<sequence>MAKHIALLRGINVGRHKKFTKAQQLDMLSDLGYKNTNVYLHTGNWIFEASEKKEKITQKISEAIQTKFGWELPIQVLTPSEIETIFTACPFSEEKKIKSYFVILSEKPSDSLIKEANSIQYPNEEIIILDNCIYFYAAKGYGRTKFNMNTFEKKLNVQATSRNYNTITKIIALAST</sequence>
<dbReference type="PIRSF" id="PIRSF008502">
    <property type="entry name" value="UCP008502"/>
    <property type="match status" value="1"/>
</dbReference>
<dbReference type="SUPFAM" id="SSF160379">
    <property type="entry name" value="SP0830-like"/>
    <property type="match status" value="1"/>
</dbReference>
<name>A0A3E1Q9N3_9FLAO</name>
<dbReference type="AlphaFoldDB" id="A0A3E1Q9N3"/>
<dbReference type="OrthoDB" id="9806494at2"/>
<organism evidence="1 2">
    <name type="scientific">Marixanthomonas ophiurae</name>
    <dbReference type="NCBI Taxonomy" id="387659"/>
    <lineage>
        <taxon>Bacteria</taxon>
        <taxon>Pseudomonadati</taxon>
        <taxon>Bacteroidota</taxon>
        <taxon>Flavobacteriia</taxon>
        <taxon>Flavobacteriales</taxon>
        <taxon>Flavobacteriaceae</taxon>
        <taxon>Marixanthomonas</taxon>
    </lineage>
</organism>
<dbReference type="Gene3D" id="3.30.70.1260">
    <property type="entry name" value="bacterial protein sp0830 like"/>
    <property type="match status" value="1"/>
</dbReference>
<evidence type="ECO:0000313" key="2">
    <source>
        <dbReference type="Proteomes" id="UP000261082"/>
    </source>
</evidence>
<dbReference type="Pfam" id="PF08002">
    <property type="entry name" value="DUF1697"/>
    <property type="match status" value="1"/>
</dbReference>
<dbReference type="EMBL" id="QVID01000001">
    <property type="protein sequence ID" value="RFN58849.1"/>
    <property type="molecule type" value="Genomic_DNA"/>
</dbReference>
<protein>
    <submittedName>
        <fullName evidence="1">DUF1697 domain-containing protein</fullName>
    </submittedName>
</protein>
<dbReference type="Proteomes" id="UP000261082">
    <property type="component" value="Unassembled WGS sequence"/>
</dbReference>
<gene>
    <name evidence="1" type="ORF">DZ858_01855</name>
</gene>
<dbReference type="InterPro" id="IPR012545">
    <property type="entry name" value="DUF1697"/>
</dbReference>
<accession>A0A3E1Q9N3</accession>